<protein>
    <submittedName>
        <fullName evidence="2">Uncharacterized protein</fullName>
    </submittedName>
</protein>
<dbReference type="EMBL" id="JAOYFB010000001">
    <property type="protein sequence ID" value="KAK4005185.1"/>
    <property type="molecule type" value="Genomic_DNA"/>
</dbReference>
<gene>
    <name evidence="2" type="ORF">OUZ56_006906</name>
</gene>
<name>A0ABQ9YY98_9CRUS</name>
<evidence type="ECO:0000313" key="3">
    <source>
        <dbReference type="Proteomes" id="UP001234178"/>
    </source>
</evidence>
<keyword evidence="3" id="KW-1185">Reference proteome</keyword>
<keyword evidence="1" id="KW-0472">Membrane</keyword>
<comment type="caution">
    <text evidence="2">The sequence shown here is derived from an EMBL/GenBank/DDBJ whole genome shotgun (WGS) entry which is preliminary data.</text>
</comment>
<proteinExistence type="predicted"/>
<feature type="transmembrane region" description="Helical" evidence="1">
    <location>
        <begin position="97"/>
        <end position="119"/>
    </location>
</feature>
<accession>A0ABQ9YY98</accession>
<evidence type="ECO:0000256" key="1">
    <source>
        <dbReference type="SAM" id="Phobius"/>
    </source>
</evidence>
<dbReference type="Proteomes" id="UP001234178">
    <property type="component" value="Unassembled WGS sequence"/>
</dbReference>
<organism evidence="2 3">
    <name type="scientific">Daphnia magna</name>
    <dbReference type="NCBI Taxonomy" id="35525"/>
    <lineage>
        <taxon>Eukaryota</taxon>
        <taxon>Metazoa</taxon>
        <taxon>Ecdysozoa</taxon>
        <taxon>Arthropoda</taxon>
        <taxon>Crustacea</taxon>
        <taxon>Branchiopoda</taxon>
        <taxon>Diplostraca</taxon>
        <taxon>Cladocera</taxon>
        <taxon>Anomopoda</taxon>
        <taxon>Daphniidae</taxon>
        <taxon>Daphnia</taxon>
    </lineage>
</organism>
<sequence length="124" mass="14368">MIGRVENCSGSGKGFIRRPAIASETVDSLEGRRNNRQINPRVFHGLTMKSPSFPHTSFFWTLCAGPNKSDSFFVFFFRFGFPSLEDDRHFSFPLFDLILFIFIYFLLLIGQPGWPLLVVKRERK</sequence>
<evidence type="ECO:0000313" key="2">
    <source>
        <dbReference type="EMBL" id="KAK4005185.1"/>
    </source>
</evidence>
<keyword evidence="1" id="KW-1133">Transmembrane helix</keyword>
<reference evidence="2 3" key="1">
    <citation type="journal article" date="2023" name="Nucleic Acids Res.">
        <title>The hologenome of Daphnia magna reveals possible DNA methylation and microbiome-mediated evolution of the host genome.</title>
        <authorList>
            <person name="Chaturvedi A."/>
            <person name="Li X."/>
            <person name="Dhandapani V."/>
            <person name="Marshall H."/>
            <person name="Kissane S."/>
            <person name="Cuenca-Cambronero M."/>
            <person name="Asole G."/>
            <person name="Calvet F."/>
            <person name="Ruiz-Romero M."/>
            <person name="Marangio P."/>
            <person name="Guigo R."/>
            <person name="Rago D."/>
            <person name="Mirbahai L."/>
            <person name="Eastwood N."/>
            <person name="Colbourne J.K."/>
            <person name="Zhou J."/>
            <person name="Mallon E."/>
            <person name="Orsini L."/>
        </authorList>
    </citation>
    <scope>NUCLEOTIDE SEQUENCE [LARGE SCALE GENOMIC DNA]</scope>
    <source>
        <strain evidence="2">LRV0_1</strain>
    </source>
</reference>
<keyword evidence="1" id="KW-0812">Transmembrane</keyword>